<gene>
    <name evidence="2" type="ORF">OIK42_09215</name>
</gene>
<organism evidence="2 3">
    <name type="scientific">Alteromonas gilva</name>
    <dbReference type="NCBI Taxonomy" id="2987522"/>
    <lineage>
        <taxon>Bacteria</taxon>
        <taxon>Pseudomonadati</taxon>
        <taxon>Pseudomonadota</taxon>
        <taxon>Gammaproteobacteria</taxon>
        <taxon>Alteromonadales</taxon>
        <taxon>Alteromonadaceae</taxon>
        <taxon>Alteromonas/Salinimonas group</taxon>
        <taxon>Alteromonas</taxon>
    </lineage>
</organism>
<dbReference type="InterPro" id="IPR021318">
    <property type="entry name" value="DUF2919"/>
</dbReference>
<keyword evidence="1" id="KW-0472">Membrane</keyword>
<evidence type="ECO:0000313" key="3">
    <source>
        <dbReference type="Proteomes" id="UP001218788"/>
    </source>
</evidence>
<dbReference type="RefSeq" id="WP_273639935.1">
    <property type="nucleotide sequence ID" value="NZ_JAQQXP010000001.1"/>
</dbReference>
<accession>A0ABT5L1M7</accession>
<comment type="caution">
    <text evidence="2">The sequence shown here is derived from an EMBL/GenBank/DDBJ whole genome shotgun (WGS) entry which is preliminary data.</text>
</comment>
<keyword evidence="1" id="KW-1133">Transmembrane helix</keyword>
<name>A0ABT5L1M7_9ALTE</name>
<dbReference type="Proteomes" id="UP001218788">
    <property type="component" value="Unassembled WGS sequence"/>
</dbReference>
<feature type="transmembrane region" description="Helical" evidence="1">
    <location>
        <begin position="61"/>
        <end position="80"/>
    </location>
</feature>
<protein>
    <submittedName>
        <fullName evidence="2">DUF2919 family protein</fullName>
    </submittedName>
</protein>
<reference evidence="2 3" key="1">
    <citation type="submission" date="2022-10" db="EMBL/GenBank/DDBJ databases">
        <title>Alteromonas sp. chi3 Genome sequencing.</title>
        <authorList>
            <person name="Park S."/>
        </authorList>
    </citation>
    <scope>NUCLEOTIDE SEQUENCE [LARGE SCALE GENOMIC DNA]</scope>
    <source>
        <strain evidence="3">chi3</strain>
    </source>
</reference>
<evidence type="ECO:0000256" key="1">
    <source>
        <dbReference type="SAM" id="Phobius"/>
    </source>
</evidence>
<evidence type="ECO:0000313" key="2">
    <source>
        <dbReference type="EMBL" id="MDC8830939.1"/>
    </source>
</evidence>
<proteinExistence type="predicted"/>
<sequence>MLKLPLNYYDEAGVVLPPRWFYWMLMIACRDVLLVCAFAAIPAESDRLYRLFFPHSDSLWLQLLSSLPFIAVIILLSFRGRLWQVGCSRWRLAVRPLCWLGCLTQLMVVSYLLQRSGWQFDLYLGAVIVLLVAFTIMLVRSRHLTVMLDDWQQLPAVIGASENQ</sequence>
<feature type="transmembrane region" description="Helical" evidence="1">
    <location>
        <begin position="92"/>
        <end position="114"/>
    </location>
</feature>
<feature type="transmembrane region" description="Helical" evidence="1">
    <location>
        <begin position="120"/>
        <end position="139"/>
    </location>
</feature>
<feature type="transmembrane region" description="Helical" evidence="1">
    <location>
        <begin position="20"/>
        <end position="41"/>
    </location>
</feature>
<keyword evidence="3" id="KW-1185">Reference proteome</keyword>
<dbReference type="EMBL" id="JAQQXP010000001">
    <property type="protein sequence ID" value="MDC8830939.1"/>
    <property type="molecule type" value="Genomic_DNA"/>
</dbReference>
<dbReference type="Pfam" id="PF11143">
    <property type="entry name" value="DUF2919"/>
    <property type="match status" value="1"/>
</dbReference>
<keyword evidence="1" id="KW-0812">Transmembrane</keyword>